<name>A0A0J8V828_9GAMM</name>
<keyword evidence="5" id="KW-1185">Reference proteome</keyword>
<protein>
    <submittedName>
        <fullName evidence="4">GNAT family N-acetyltransferase</fullName>
    </submittedName>
</protein>
<dbReference type="InterPro" id="IPR016181">
    <property type="entry name" value="Acyl_CoA_acyltransferase"/>
</dbReference>
<dbReference type="OrthoDB" id="9799601at2"/>
<dbReference type="InterPro" id="IPR050680">
    <property type="entry name" value="YpeA/RimI_acetyltransf"/>
</dbReference>
<keyword evidence="2" id="KW-0012">Acyltransferase</keyword>
<feature type="domain" description="N-acetyltransferase" evidence="3">
    <location>
        <begin position="3"/>
        <end position="166"/>
    </location>
</feature>
<dbReference type="PROSITE" id="PS51186">
    <property type="entry name" value="GNAT"/>
    <property type="match status" value="1"/>
</dbReference>
<dbReference type="PANTHER" id="PTHR43420">
    <property type="entry name" value="ACETYLTRANSFERASE"/>
    <property type="match status" value="1"/>
</dbReference>
<dbReference type="InterPro" id="IPR000182">
    <property type="entry name" value="GNAT_dom"/>
</dbReference>
<dbReference type="STRING" id="680026.AB733_21500"/>
<gene>
    <name evidence="4" type="ORF">C9I94_11050</name>
</gene>
<evidence type="ECO:0000313" key="4">
    <source>
        <dbReference type="EMBL" id="PSW24563.1"/>
    </source>
</evidence>
<evidence type="ECO:0000256" key="2">
    <source>
        <dbReference type="ARBA" id="ARBA00023315"/>
    </source>
</evidence>
<organism evidence="4 5">
    <name type="scientific">Photobacterium swingsii</name>
    <dbReference type="NCBI Taxonomy" id="680026"/>
    <lineage>
        <taxon>Bacteria</taxon>
        <taxon>Pseudomonadati</taxon>
        <taxon>Pseudomonadota</taxon>
        <taxon>Gammaproteobacteria</taxon>
        <taxon>Vibrionales</taxon>
        <taxon>Vibrionaceae</taxon>
        <taxon>Photobacterium</taxon>
    </lineage>
</organism>
<dbReference type="RefSeq" id="WP_048900628.1">
    <property type="nucleotide sequence ID" value="NZ_AP024853.1"/>
</dbReference>
<dbReference type="GO" id="GO:0016747">
    <property type="term" value="F:acyltransferase activity, transferring groups other than amino-acyl groups"/>
    <property type="evidence" value="ECO:0007669"/>
    <property type="project" value="InterPro"/>
</dbReference>
<dbReference type="Pfam" id="PF00583">
    <property type="entry name" value="Acetyltransf_1"/>
    <property type="match status" value="1"/>
</dbReference>
<dbReference type="SUPFAM" id="SSF55729">
    <property type="entry name" value="Acyl-CoA N-acyltransferases (Nat)"/>
    <property type="match status" value="1"/>
</dbReference>
<proteinExistence type="predicted"/>
<evidence type="ECO:0000313" key="5">
    <source>
        <dbReference type="Proteomes" id="UP000240481"/>
    </source>
</evidence>
<dbReference type="EMBL" id="PYLZ01000005">
    <property type="protein sequence ID" value="PSW24563.1"/>
    <property type="molecule type" value="Genomic_DNA"/>
</dbReference>
<dbReference type="Proteomes" id="UP000240481">
    <property type="component" value="Unassembled WGS sequence"/>
</dbReference>
<dbReference type="Gene3D" id="3.40.630.30">
    <property type="match status" value="1"/>
</dbReference>
<evidence type="ECO:0000259" key="3">
    <source>
        <dbReference type="PROSITE" id="PS51186"/>
    </source>
</evidence>
<sequence>MTFKIRNVSLDDAEGITQVLNPIVEEGLYTVLDTTFTAAEEKAFIQSFPKRGIFTVAEHQESGVIAGFQPVEPFADYTRAFDHVGIIGTFVSSDFHRQGIAKLMFQATFEVAKEKGYRKLFAYVRSDNERALAAYLSQGFEVIGTAKQHAKVRGEYVDEVLIEKFL</sequence>
<evidence type="ECO:0000256" key="1">
    <source>
        <dbReference type="ARBA" id="ARBA00022679"/>
    </source>
</evidence>
<comment type="caution">
    <text evidence="4">The sequence shown here is derived from an EMBL/GenBank/DDBJ whole genome shotgun (WGS) entry which is preliminary data.</text>
</comment>
<dbReference type="AlphaFoldDB" id="A0A0J8V828"/>
<reference evidence="4 5" key="1">
    <citation type="submission" date="2018-01" db="EMBL/GenBank/DDBJ databases">
        <title>Whole genome sequencing of Histamine producing bacteria.</title>
        <authorList>
            <person name="Butler K."/>
        </authorList>
    </citation>
    <scope>NUCLEOTIDE SEQUENCE [LARGE SCALE GENOMIC DNA]</scope>
    <source>
        <strain evidence="4 5">DSM 24669</strain>
    </source>
</reference>
<keyword evidence="1 4" id="KW-0808">Transferase</keyword>
<dbReference type="CDD" id="cd04301">
    <property type="entry name" value="NAT_SF"/>
    <property type="match status" value="1"/>
</dbReference>
<accession>A0A0J8V828</accession>